<organism evidence="2 3">
    <name type="scientific">Ancylobacter polymorphus</name>
    <dbReference type="NCBI Taxonomy" id="223390"/>
    <lineage>
        <taxon>Bacteria</taxon>
        <taxon>Pseudomonadati</taxon>
        <taxon>Pseudomonadota</taxon>
        <taxon>Alphaproteobacteria</taxon>
        <taxon>Hyphomicrobiales</taxon>
        <taxon>Xanthobacteraceae</taxon>
        <taxon>Ancylobacter</taxon>
    </lineage>
</organism>
<protein>
    <recommendedName>
        <fullName evidence="1">DUF5983 domain-containing protein</fullName>
    </recommendedName>
</protein>
<dbReference type="RefSeq" id="WP_307017698.1">
    <property type="nucleotide sequence ID" value="NZ_JAUSUI010000001.1"/>
</dbReference>
<dbReference type="Pfam" id="PF19419">
    <property type="entry name" value="DUF5983"/>
    <property type="match status" value="1"/>
</dbReference>
<evidence type="ECO:0000259" key="1">
    <source>
        <dbReference type="Pfam" id="PF19419"/>
    </source>
</evidence>
<comment type="caution">
    <text evidence="2">The sequence shown here is derived from an EMBL/GenBank/DDBJ whole genome shotgun (WGS) entry which is preliminary data.</text>
</comment>
<dbReference type="Proteomes" id="UP001224682">
    <property type="component" value="Unassembled WGS sequence"/>
</dbReference>
<name>A0ABU0B6D8_9HYPH</name>
<evidence type="ECO:0000313" key="2">
    <source>
        <dbReference type="EMBL" id="MDQ0301386.1"/>
    </source>
</evidence>
<evidence type="ECO:0000313" key="3">
    <source>
        <dbReference type="Proteomes" id="UP001224682"/>
    </source>
</evidence>
<feature type="domain" description="DUF5983" evidence="1">
    <location>
        <begin position="10"/>
        <end position="93"/>
    </location>
</feature>
<dbReference type="InterPro" id="IPR046025">
    <property type="entry name" value="DUF5983"/>
</dbReference>
<proteinExistence type="predicted"/>
<sequence length="94" mass="10706">MPEHPNVRRFLDLSTAHMKPRTRAEWGLAAPGHVHPTEYGFFVWAGDHEDDETDEGWPPEVTACRRFARSLGCDYLLFDGDADTVEGLEVFDDE</sequence>
<reference evidence="2 3" key="1">
    <citation type="submission" date="2023-07" db="EMBL/GenBank/DDBJ databases">
        <title>Genomic Encyclopedia of Type Strains, Phase IV (KMG-IV): sequencing the most valuable type-strain genomes for metagenomic binning, comparative biology and taxonomic classification.</title>
        <authorList>
            <person name="Goeker M."/>
        </authorList>
    </citation>
    <scope>NUCLEOTIDE SEQUENCE [LARGE SCALE GENOMIC DNA]</scope>
    <source>
        <strain evidence="2 3">DSM 2457</strain>
    </source>
</reference>
<accession>A0ABU0B6D8</accession>
<gene>
    <name evidence="2" type="ORF">J2S75_000397</name>
</gene>
<keyword evidence="3" id="KW-1185">Reference proteome</keyword>
<dbReference type="EMBL" id="JAUSUI010000001">
    <property type="protein sequence ID" value="MDQ0301386.1"/>
    <property type="molecule type" value="Genomic_DNA"/>
</dbReference>